<dbReference type="EMBL" id="QLMJ01000009">
    <property type="protein sequence ID" value="RAK35682.1"/>
    <property type="molecule type" value="Genomic_DNA"/>
</dbReference>
<dbReference type="PANTHER" id="PTHR37017:SF11">
    <property type="entry name" value="ESTERASE_LIPASE_THIOESTERASE DOMAIN-CONTAINING PROTEIN"/>
    <property type="match status" value="1"/>
</dbReference>
<dbReference type="Proteomes" id="UP000249341">
    <property type="component" value="Unassembled WGS sequence"/>
</dbReference>
<organism evidence="2 3">
    <name type="scientific">Actinoplanes lutulentus</name>
    <dbReference type="NCBI Taxonomy" id="1287878"/>
    <lineage>
        <taxon>Bacteria</taxon>
        <taxon>Bacillati</taxon>
        <taxon>Actinomycetota</taxon>
        <taxon>Actinomycetes</taxon>
        <taxon>Micromonosporales</taxon>
        <taxon>Micromonosporaceae</taxon>
        <taxon>Actinoplanes</taxon>
    </lineage>
</organism>
<proteinExistence type="predicted"/>
<keyword evidence="3" id="KW-1185">Reference proteome</keyword>
<reference evidence="2 3" key="1">
    <citation type="submission" date="2018-06" db="EMBL/GenBank/DDBJ databases">
        <title>Genomic Encyclopedia of Type Strains, Phase III (KMG-III): the genomes of soil and plant-associated and newly described type strains.</title>
        <authorList>
            <person name="Whitman W."/>
        </authorList>
    </citation>
    <scope>NUCLEOTIDE SEQUENCE [LARGE SCALE GENOMIC DNA]</scope>
    <source>
        <strain evidence="2 3">CGMCC 4.7090</strain>
    </source>
</reference>
<gene>
    <name evidence="2" type="ORF">B0I29_109156</name>
</gene>
<comment type="caution">
    <text evidence="2">The sequence shown here is derived from an EMBL/GenBank/DDBJ whole genome shotgun (WGS) entry which is preliminary data.</text>
</comment>
<evidence type="ECO:0000259" key="1">
    <source>
        <dbReference type="Pfam" id="PF12697"/>
    </source>
</evidence>
<dbReference type="InterPro" id="IPR000073">
    <property type="entry name" value="AB_hydrolase_1"/>
</dbReference>
<dbReference type="AlphaFoldDB" id="A0A327Z9S3"/>
<dbReference type="InterPro" id="IPR029058">
    <property type="entry name" value="AB_hydrolase_fold"/>
</dbReference>
<accession>A0A327Z9S3</accession>
<name>A0A327Z9S3_9ACTN</name>
<feature type="domain" description="AB hydrolase-1" evidence="1">
    <location>
        <begin position="5"/>
        <end position="225"/>
    </location>
</feature>
<evidence type="ECO:0000313" key="3">
    <source>
        <dbReference type="Proteomes" id="UP000249341"/>
    </source>
</evidence>
<dbReference type="Pfam" id="PF12697">
    <property type="entry name" value="Abhydrolase_6"/>
    <property type="match status" value="1"/>
</dbReference>
<dbReference type="SUPFAM" id="SSF53474">
    <property type="entry name" value="alpha/beta-Hydrolases"/>
    <property type="match status" value="1"/>
</dbReference>
<dbReference type="GO" id="GO:0003824">
    <property type="term" value="F:catalytic activity"/>
    <property type="evidence" value="ECO:0007669"/>
    <property type="project" value="UniProtKB-ARBA"/>
</dbReference>
<dbReference type="PANTHER" id="PTHR37017">
    <property type="entry name" value="AB HYDROLASE-1 DOMAIN-CONTAINING PROTEIN-RELATED"/>
    <property type="match status" value="1"/>
</dbReference>
<protein>
    <submittedName>
        <fullName evidence="2">Pimeloyl-ACP methyl ester carboxylesterase</fullName>
    </submittedName>
</protein>
<sequence>MGRMFVLVPGAGGSGWIWHLVVARLQAAGHNAIAVDLPGDDETAGLREYADLIVKAVETAETAGTTDDVVLVAQSLGGLSAPLTCDRLPVSRIILVNAMIPAPGETGGDWWANTGQEQARRDNDRAQGRDPDAEFDLGVYFFHDVPQDLTDYAMAHGSPQSGAVFGLPWPLPAWPDVPTRALAGADDRFFPADFQARVARDRLGLDVERLPGGHLNALSRPDELTKALLE</sequence>
<dbReference type="OrthoDB" id="9773549at2"/>
<dbReference type="InterPro" id="IPR052897">
    <property type="entry name" value="Sec-Metab_Biosynth_Hydrolase"/>
</dbReference>
<evidence type="ECO:0000313" key="2">
    <source>
        <dbReference type="EMBL" id="RAK35682.1"/>
    </source>
</evidence>
<dbReference type="Gene3D" id="3.40.50.1820">
    <property type="entry name" value="alpha/beta hydrolase"/>
    <property type="match status" value="1"/>
</dbReference>